<comment type="caution">
    <text evidence="1">The sequence shown here is derived from an EMBL/GenBank/DDBJ whole genome shotgun (WGS) entry which is preliminary data.</text>
</comment>
<protein>
    <submittedName>
        <fullName evidence="1">Uncharacterized protein</fullName>
    </submittedName>
</protein>
<proteinExistence type="predicted"/>
<gene>
    <name evidence="1" type="ORF">S12H4_12735</name>
</gene>
<feature type="non-terminal residue" evidence="1">
    <location>
        <position position="35"/>
    </location>
</feature>
<dbReference type="AlphaFoldDB" id="X1U193"/>
<name>X1U193_9ZZZZ</name>
<evidence type="ECO:0000313" key="1">
    <source>
        <dbReference type="EMBL" id="GAI86039.1"/>
    </source>
</evidence>
<organism evidence="1">
    <name type="scientific">marine sediment metagenome</name>
    <dbReference type="NCBI Taxonomy" id="412755"/>
    <lineage>
        <taxon>unclassified sequences</taxon>
        <taxon>metagenomes</taxon>
        <taxon>ecological metagenomes</taxon>
    </lineage>
</organism>
<dbReference type="EMBL" id="BARW01006081">
    <property type="protein sequence ID" value="GAI86039.1"/>
    <property type="molecule type" value="Genomic_DNA"/>
</dbReference>
<reference evidence="1" key="1">
    <citation type="journal article" date="2014" name="Front. Microbiol.">
        <title>High frequency of phylogenetically diverse reductive dehalogenase-homologous genes in deep subseafloor sedimentary metagenomes.</title>
        <authorList>
            <person name="Kawai M."/>
            <person name="Futagami T."/>
            <person name="Toyoda A."/>
            <person name="Takaki Y."/>
            <person name="Nishi S."/>
            <person name="Hori S."/>
            <person name="Arai W."/>
            <person name="Tsubouchi T."/>
            <person name="Morono Y."/>
            <person name="Uchiyama I."/>
            <person name="Ito T."/>
            <person name="Fujiyama A."/>
            <person name="Inagaki F."/>
            <person name="Takami H."/>
        </authorList>
    </citation>
    <scope>NUCLEOTIDE SEQUENCE</scope>
    <source>
        <strain evidence="1">Expedition CK06-06</strain>
    </source>
</reference>
<accession>X1U193</accession>
<sequence length="35" mass="3968">MGFANVLFVGWSWHETQRFASKKSLADLPTKLIST</sequence>